<evidence type="ECO:0000256" key="1">
    <source>
        <dbReference type="ARBA" id="ARBA00003999"/>
    </source>
</evidence>
<accession>A0A387B9D4</accession>
<dbReference type="PANTHER" id="PTHR37297:SF1">
    <property type="entry name" value="PROTEIN NRDI"/>
    <property type="match status" value="1"/>
</dbReference>
<comment type="function">
    <text evidence="1 3">Probably involved in ribonucleotide reductase function.</text>
</comment>
<dbReference type="KEGG" id="lact:D7I46_04685"/>
<proteinExistence type="inferred from homology"/>
<dbReference type="EMBL" id="CP032627">
    <property type="protein sequence ID" value="AYG00445.1"/>
    <property type="molecule type" value="Genomic_DNA"/>
</dbReference>
<dbReference type="InterPro" id="IPR004465">
    <property type="entry name" value="RNR_NrdI"/>
</dbReference>
<gene>
    <name evidence="3 4" type="primary">nrdI</name>
    <name evidence="4" type="ORF">D7I46_04685</name>
</gene>
<dbReference type="HAMAP" id="MF_00128">
    <property type="entry name" value="NrdI"/>
    <property type="match status" value="1"/>
</dbReference>
<dbReference type="Gene3D" id="3.40.50.360">
    <property type="match status" value="1"/>
</dbReference>
<dbReference type="Pfam" id="PF07972">
    <property type="entry name" value="Flavodoxin_NdrI"/>
    <property type="match status" value="1"/>
</dbReference>
<name>A0A387B9D4_9LACT</name>
<dbReference type="RefSeq" id="WP_120771833.1">
    <property type="nucleotide sequence ID" value="NZ_CP032627.1"/>
</dbReference>
<dbReference type="Proteomes" id="UP000269374">
    <property type="component" value="Chromosome"/>
</dbReference>
<sequence length="140" mass="15967">MKLVYFSLTGQTRRFVNKTGLPHEEILADSDLEMNEDFILITPSYAEESPTVSKSIEVMDPVFDFMAYNDNYKFCRGIIGTGNRNFAGIYIFTAKEISAKYQIPILYDFEFNGTPSDVEMVEKLAKKLDQGASVTYKKPF</sequence>
<evidence type="ECO:0000313" key="5">
    <source>
        <dbReference type="Proteomes" id="UP000269374"/>
    </source>
</evidence>
<dbReference type="PANTHER" id="PTHR37297">
    <property type="entry name" value="PROTEIN NRDI"/>
    <property type="match status" value="1"/>
</dbReference>
<evidence type="ECO:0000313" key="4">
    <source>
        <dbReference type="EMBL" id="AYG00445.1"/>
    </source>
</evidence>
<dbReference type="OrthoDB" id="350535at2"/>
<protein>
    <recommendedName>
        <fullName evidence="3">Protein NrdI</fullName>
    </recommendedName>
</protein>
<dbReference type="SUPFAM" id="SSF52218">
    <property type="entry name" value="Flavoproteins"/>
    <property type="match status" value="1"/>
</dbReference>
<evidence type="ECO:0000256" key="3">
    <source>
        <dbReference type="HAMAP-Rule" id="MF_00128"/>
    </source>
</evidence>
<evidence type="ECO:0000256" key="2">
    <source>
        <dbReference type="ARBA" id="ARBA00009942"/>
    </source>
</evidence>
<keyword evidence="5" id="KW-1185">Reference proteome</keyword>
<dbReference type="AlphaFoldDB" id="A0A387B9D4"/>
<dbReference type="NCBIfam" id="TIGR00333">
    <property type="entry name" value="nrdI"/>
    <property type="match status" value="1"/>
</dbReference>
<dbReference type="InterPro" id="IPR029039">
    <property type="entry name" value="Flavoprotein-like_sf"/>
</dbReference>
<dbReference type="InterPro" id="IPR020852">
    <property type="entry name" value="RNR_Ib_NrdI_bac"/>
</dbReference>
<comment type="similarity">
    <text evidence="2 3">Belongs to the NrdI family.</text>
</comment>
<dbReference type="GO" id="GO:0010181">
    <property type="term" value="F:FMN binding"/>
    <property type="evidence" value="ECO:0007669"/>
    <property type="project" value="InterPro"/>
</dbReference>
<reference evidence="4 5" key="1">
    <citation type="submission" date="2018-09" db="EMBL/GenBank/DDBJ databases">
        <title>Genome sequencing of strain 1JSPR-7.</title>
        <authorList>
            <person name="Heo J."/>
            <person name="Kim S.-J."/>
            <person name="Kwon S.-W."/>
        </authorList>
    </citation>
    <scope>NUCLEOTIDE SEQUENCE [LARGE SCALE GENOMIC DNA]</scope>
    <source>
        <strain evidence="4 5">1JSPR-7</strain>
    </source>
</reference>
<organism evidence="4 5">
    <name type="scientific">Lactococcus allomyrinae</name>
    <dbReference type="NCBI Taxonomy" id="2419773"/>
    <lineage>
        <taxon>Bacteria</taxon>
        <taxon>Bacillati</taxon>
        <taxon>Bacillota</taxon>
        <taxon>Bacilli</taxon>
        <taxon>Lactobacillales</taxon>
        <taxon>Streptococcaceae</taxon>
        <taxon>Lactococcus</taxon>
    </lineage>
</organism>
<dbReference type="PIRSF" id="PIRSF005087">
    <property type="entry name" value="NrdI"/>
    <property type="match status" value="1"/>
</dbReference>